<dbReference type="GO" id="GO:0003887">
    <property type="term" value="F:DNA-directed DNA polymerase activity"/>
    <property type="evidence" value="ECO:0007669"/>
    <property type="project" value="UniProtKB-KW"/>
</dbReference>
<organism evidence="4 5">
    <name type="scientific">Salinisphaera hydrothermalis (strain C41B8)</name>
    <dbReference type="NCBI Taxonomy" id="1304275"/>
    <lineage>
        <taxon>Bacteria</taxon>
        <taxon>Pseudomonadati</taxon>
        <taxon>Pseudomonadota</taxon>
        <taxon>Gammaproteobacteria</taxon>
        <taxon>Salinisphaerales</taxon>
        <taxon>Salinisphaeraceae</taxon>
        <taxon>Salinisphaera</taxon>
    </lineage>
</organism>
<proteinExistence type="predicted"/>
<dbReference type="Gene3D" id="3.40.50.300">
    <property type="entry name" value="P-loop containing nucleotide triphosphate hydrolases"/>
    <property type="match status" value="1"/>
</dbReference>
<dbReference type="Pfam" id="PF13177">
    <property type="entry name" value="DNA_pol3_delta2"/>
    <property type="match status" value="1"/>
</dbReference>
<comment type="catalytic activity">
    <reaction evidence="3">
        <text>DNA(n) + a 2'-deoxyribonucleoside 5'-triphosphate = DNA(n+1) + diphosphate</text>
        <dbReference type="Rhea" id="RHEA:22508"/>
        <dbReference type="Rhea" id="RHEA-COMP:17339"/>
        <dbReference type="Rhea" id="RHEA-COMP:17340"/>
        <dbReference type="ChEBI" id="CHEBI:33019"/>
        <dbReference type="ChEBI" id="CHEBI:61560"/>
        <dbReference type="ChEBI" id="CHEBI:173112"/>
        <dbReference type="EC" id="2.7.7.7"/>
    </reaction>
</comment>
<evidence type="ECO:0000313" key="4">
    <source>
        <dbReference type="EMBL" id="KEZ78963.1"/>
    </source>
</evidence>
<dbReference type="eggNOG" id="COG0470">
    <property type="taxonomic scope" value="Bacteria"/>
</dbReference>
<keyword evidence="2" id="KW-0548">Nucleotidyltransferase</keyword>
<dbReference type="EMBL" id="APNK01000002">
    <property type="protein sequence ID" value="KEZ78963.1"/>
    <property type="molecule type" value="Genomic_DNA"/>
</dbReference>
<keyword evidence="2" id="KW-0239">DNA-directed DNA polymerase</keyword>
<keyword evidence="5" id="KW-1185">Reference proteome</keyword>
<dbReference type="GO" id="GO:0009360">
    <property type="term" value="C:DNA polymerase III complex"/>
    <property type="evidence" value="ECO:0007669"/>
    <property type="project" value="TreeGrafter"/>
</dbReference>
<sequence>MSEVDDNALRLPWHDNLWSHMAAGLAADRVAHGLLMAGTPGVGKRRFAWRVVSALLCRQPTATGDACGTCAGCRQRAAATHPDISRLTPEDSGKAIKVDQVRRFSHTLHLTPQYSTGRIGWIDPADALSISAANSLLKTLEEPPAGCHIVLISDRVSALLPTIRSRCQIWTVPAADPEAARRWLTAQDFDASGVDPDSLRAPLALRARRDADAVNLMAQWDKDLARLLARRANPLNVAERAYEAERRLWVDWLYRRCNDLLLATLDAAPATLDGAIADGARRLGRRRIEAWSRHVSNAARTAGTNADWRLVVESVFIELSQYVAEATRKP</sequence>
<comment type="caution">
    <text evidence="4">The sequence shown here is derived from an EMBL/GenBank/DDBJ whole genome shotgun (WGS) entry which is preliminary data.</text>
</comment>
<evidence type="ECO:0000256" key="1">
    <source>
        <dbReference type="ARBA" id="ARBA00012417"/>
    </source>
</evidence>
<dbReference type="PANTHER" id="PTHR11669:SF8">
    <property type="entry name" value="DNA POLYMERASE III SUBUNIT DELTA"/>
    <property type="match status" value="1"/>
</dbReference>
<accession>A0A084IQH9</accession>
<evidence type="ECO:0000256" key="3">
    <source>
        <dbReference type="ARBA" id="ARBA00049244"/>
    </source>
</evidence>
<protein>
    <recommendedName>
        <fullName evidence="1">DNA-directed DNA polymerase</fullName>
        <ecNumber evidence="1">2.7.7.7</ecNumber>
    </recommendedName>
</protein>
<dbReference type="OrthoDB" id="9811073at2"/>
<name>A0A084IQH9_SALHC</name>
<dbReference type="EC" id="2.7.7.7" evidence="1"/>
<dbReference type="InterPro" id="IPR027417">
    <property type="entry name" value="P-loop_NTPase"/>
</dbReference>
<gene>
    <name evidence="4" type="ORF">C41B8_02497</name>
</gene>
<dbReference type="SUPFAM" id="SSF52540">
    <property type="entry name" value="P-loop containing nucleoside triphosphate hydrolases"/>
    <property type="match status" value="1"/>
</dbReference>
<evidence type="ECO:0000313" key="5">
    <source>
        <dbReference type="Proteomes" id="UP000028302"/>
    </source>
</evidence>
<dbReference type="GO" id="GO:0006261">
    <property type="term" value="P:DNA-templated DNA replication"/>
    <property type="evidence" value="ECO:0007669"/>
    <property type="project" value="TreeGrafter"/>
</dbReference>
<reference evidence="4 5" key="1">
    <citation type="submission" date="2013-03" db="EMBL/GenBank/DDBJ databases">
        <title>Salinisphaera hydrothermalis C41B8 Genome Sequencing.</title>
        <authorList>
            <person name="Li C."/>
            <person name="Lai Q."/>
            <person name="Shao Z."/>
        </authorList>
    </citation>
    <scope>NUCLEOTIDE SEQUENCE [LARGE SCALE GENOMIC DNA]</scope>
    <source>
        <strain evidence="4 5">C41B8</strain>
    </source>
</reference>
<keyword evidence="2" id="KW-0808">Transferase</keyword>
<dbReference type="RefSeq" id="WP_051882822.1">
    <property type="nucleotide sequence ID" value="NZ_APNK01000002.1"/>
</dbReference>
<dbReference type="InterPro" id="IPR050238">
    <property type="entry name" value="DNA_Rep/Repair_Clamp_Loader"/>
</dbReference>
<dbReference type="PATRIC" id="fig|1304275.5.peg.506"/>
<dbReference type="Proteomes" id="UP000028302">
    <property type="component" value="Unassembled WGS sequence"/>
</dbReference>
<dbReference type="STRING" id="1304275.C41B8_02497"/>
<evidence type="ECO:0000256" key="2">
    <source>
        <dbReference type="ARBA" id="ARBA00022932"/>
    </source>
</evidence>
<dbReference type="AlphaFoldDB" id="A0A084IQH9"/>
<dbReference type="PANTHER" id="PTHR11669">
    <property type="entry name" value="REPLICATION FACTOR C / DNA POLYMERASE III GAMMA-TAU SUBUNIT"/>
    <property type="match status" value="1"/>
</dbReference>